<keyword evidence="9" id="KW-0472">Membrane</keyword>
<sequence>MNISRKLMVIVSLTVFEVSITIWAALQLSKGATFHQLNSLHLKYNVEYSNAVSQLMETEAVDVDYLRALIKDVQRQPAECLLQVNAVDKLIMSLINTSYALDICKKDVADANVVLAALDQFENQELSYQDMLMQLRRAVDEFTENSTRFEKPITKTVNFIITVMLPMIVIISLCNILFISYLSRNISGSIRGVINILSADGQTDKGDTVQNLIQRTSGELGLLLKVAVERIEQDAMNEESNSLLKKIVDSRTASLKQANEELEQFSYRASHDLKSPLTTTRQLIKLIEMDMAQGDYQEAQVNLTKIDSQTTQLIQLVEDMMTLAKADVSEVDAMHVDFSDIASAIQNKLAIQIEASSVQFGFSFPADGTFYGEYIRLQQILENLIANAIKYKDNNKTTPMVSVEIADSGKSTVISVKDNGLGIPKEYQHLLFKKFRRFHPQVSQGSGLGLAIVKKHVDMMKGTISFISSDQGTEFNVMIPKYKGS</sequence>
<evidence type="ECO:0000313" key="12">
    <source>
        <dbReference type="Proteomes" id="UP000321764"/>
    </source>
</evidence>
<dbReference type="Gene3D" id="1.10.287.130">
    <property type="match status" value="1"/>
</dbReference>
<dbReference type="EC" id="2.7.13.3" evidence="2"/>
<evidence type="ECO:0000256" key="8">
    <source>
        <dbReference type="ARBA" id="ARBA00023012"/>
    </source>
</evidence>
<comment type="catalytic activity">
    <reaction evidence="1">
        <text>ATP + protein L-histidine = ADP + protein N-phospho-L-histidine.</text>
        <dbReference type="EC" id="2.7.13.3"/>
    </reaction>
</comment>
<evidence type="ECO:0000256" key="5">
    <source>
        <dbReference type="ARBA" id="ARBA00022741"/>
    </source>
</evidence>
<dbReference type="EMBL" id="VKAD01000001">
    <property type="protein sequence ID" value="TXR54629.1"/>
    <property type="molecule type" value="Genomic_DNA"/>
</dbReference>
<evidence type="ECO:0000256" key="4">
    <source>
        <dbReference type="ARBA" id="ARBA00022679"/>
    </source>
</evidence>
<dbReference type="GO" id="GO:0007234">
    <property type="term" value="P:osmosensory signaling via phosphorelay pathway"/>
    <property type="evidence" value="ECO:0007669"/>
    <property type="project" value="TreeGrafter"/>
</dbReference>
<evidence type="ECO:0000259" key="10">
    <source>
        <dbReference type="PROSITE" id="PS50109"/>
    </source>
</evidence>
<dbReference type="PROSITE" id="PS50109">
    <property type="entry name" value="HIS_KIN"/>
    <property type="match status" value="1"/>
</dbReference>
<dbReference type="SMART" id="SM00388">
    <property type="entry name" value="HisKA"/>
    <property type="match status" value="1"/>
</dbReference>
<organism evidence="11 12">
    <name type="scientific">Reinekea thalattae</name>
    <dbReference type="NCBI Taxonomy" id="2593301"/>
    <lineage>
        <taxon>Bacteria</taxon>
        <taxon>Pseudomonadati</taxon>
        <taxon>Pseudomonadota</taxon>
        <taxon>Gammaproteobacteria</taxon>
        <taxon>Oceanospirillales</taxon>
        <taxon>Saccharospirillaceae</taxon>
        <taxon>Reinekea</taxon>
    </lineage>
</organism>
<dbReference type="InterPro" id="IPR036890">
    <property type="entry name" value="HATPase_C_sf"/>
</dbReference>
<keyword evidence="3" id="KW-0597">Phosphoprotein</keyword>
<feature type="transmembrane region" description="Helical" evidence="9">
    <location>
        <begin position="159"/>
        <end position="182"/>
    </location>
</feature>
<evidence type="ECO:0000256" key="6">
    <source>
        <dbReference type="ARBA" id="ARBA00022777"/>
    </source>
</evidence>
<dbReference type="PANTHER" id="PTHR42878">
    <property type="entry name" value="TWO-COMPONENT HISTIDINE KINASE"/>
    <property type="match status" value="1"/>
</dbReference>
<dbReference type="InterPro" id="IPR005467">
    <property type="entry name" value="His_kinase_dom"/>
</dbReference>
<dbReference type="GO" id="GO:0000155">
    <property type="term" value="F:phosphorelay sensor kinase activity"/>
    <property type="evidence" value="ECO:0007669"/>
    <property type="project" value="InterPro"/>
</dbReference>
<dbReference type="PRINTS" id="PR00344">
    <property type="entry name" value="BCTRLSENSOR"/>
</dbReference>
<keyword evidence="12" id="KW-1185">Reference proteome</keyword>
<keyword evidence="9" id="KW-0812">Transmembrane</keyword>
<dbReference type="SMART" id="SM00387">
    <property type="entry name" value="HATPase_c"/>
    <property type="match status" value="1"/>
</dbReference>
<dbReference type="CDD" id="cd00082">
    <property type="entry name" value="HisKA"/>
    <property type="match status" value="1"/>
</dbReference>
<keyword evidence="9" id="KW-1133">Transmembrane helix</keyword>
<dbReference type="AlphaFoldDB" id="A0A5C8ZBH1"/>
<protein>
    <recommendedName>
        <fullName evidence="2">histidine kinase</fullName>
        <ecNumber evidence="2">2.7.13.3</ecNumber>
    </recommendedName>
</protein>
<dbReference type="Pfam" id="PF00512">
    <property type="entry name" value="HisKA"/>
    <property type="match status" value="1"/>
</dbReference>
<keyword evidence="4" id="KW-0808">Transferase</keyword>
<dbReference type="InterPro" id="IPR003661">
    <property type="entry name" value="HisK_dim/P_dom"/>
</dbReference>
<gene>
    <name evidence="11" type="ORF">FME95_08855</name>
</gene>
<evidence type="ECO:0000256" key="7">
    <source>
        <dbReference type="ARBA" id="ARBA00022840"/>
    </source>
</evidence>
<keyword evidence="8" id="KW-0902">Two-component regulatory system</keyword>
<dbReference type="OrthoDB" id="9808408at2"/>
<evidence type="ECO:0000256" key="2">
    <source>
        <dbReference type="ARBA" id="ARBA00012438"/>
    </source>
</evidence>
<dbReference type="CDD" id="cd00075">
    <property type="entry name" value="HATPase"/>
    <property type="match status" value="1"/>
</dbReference>
<dbReference type="InterPro" id="IPR036097">
    <property type="entry name" value="HisK_dim/P_sf"/>
</dbReference>
<name>A0A5C8ZBH1_9GAMM</name>
<dbReference type="InterPro" id="IPR004358">
    <property type="entry name" value="Sig_transdc_His_kin-like_C"/>
</dbReference>
<keyword evidence="7" id="KW-0067">ATP-binding</keyword>
<feature type="domain" description="Histidine kinase" evidence="10">
    <location>
        <begin position="268"/>
        <end position="483"/>
    </location>
</feature>
<accession>A0A5C8ZBH1</accession>
<dbReference type="GO" id="GO:0000156">
    <property type="term" value="F:phosphorelay response regulator activity"/>
    <property type="evidence" value="ECO:0007669"/>
    <property type="project" value="TreeGrafter"/>
</dbReference>
<keyword evidence="5" id="KW-0547">Nucleotide-binding</keyword>
<dbReference type="SUPFAM" id="SSF55874">
    <property type="entry name" value="ATPase domain of HSP90 chaperone/DNA topoisomerase II/histidine kinase"/>
    <property type="match status" value="1"/>
</dbReference>
<dbReference type="SUPFAM" id="SSF47384">
    <property type="entry name" value="Homodimeric domain of signal transducing histidine kinase"/>
    <property type="match status" value="1"/>
</dbReference>
<proteinExistence type="predicted"/>
<evidence type="ECO:0000256" key="9">
    <source>
        <dbReference type="SAM" id="Phobius"/>
    </source>
</evidence>
<dbReference type="InterPro" id="IPR050351">
    <property type="entry name" value="BphY/WalK/GraS-like"/>
</dbReference>
<dbReference type="Pfam" id="PF02518">
    <property type="entry name" value="HATPase_c"/>
    <property type="match status" value="1"/>
</dbReference>
<dbReference type="Proteomes" id="UP000321764">
    <property type="component" value="Unassembled WGS sequence"/>
</dbReference>
<evidence type="ECO:0000256" key="3">
    <source>
        <dbReference type="ARBA" id="ARBA00022553"/>
    </source>
</evidence>
<dbReference type="Gene3D" id="3.30.565.10">
    <property type="entry name" value="Histidine kinase-like ATPase, C-terminal domain"/>
    <property type="match status" value="1"/>
</dbReference>
<reference evidence="11 12" key="1">
    <citation type="submission" date="2019-07" db="EMBL/GenBank/DDBJ databases">
        <title>Reinekea sp. strain SSH23 genome sequencing and assembly.</title>
        <authorList>
            <person name="Kim I."/>
        </authorList>
    </citation>
    <scope>NUCLEOTIDE SEQUENCE [LARGE SCALE GENOMIC DNA]</scope>
    <source>
        <strain evidence="11 12">SSH23</strain>
    </source>
</reference>
<evidence type="ECO:0000313" key="11">
    <source>
        <dbReference type="EMBL" id="TXR54629.1"/>
    </source>
</evidence>
<dbReference type="PANTHER" id="PTHR42878:SF7">
    <property type="entry name" value="SENSOR HISTIDINE KINASE GLRK"/>
    <property type="match status" value="1"/>
</dbReference>
<dbReference type="GO" id="GO:0030295">
    <property type="term" value="F:protein kinase activator activity"/>
    <property type="evidence" value="ECO:0007669"/>
    <property type="project" value="TreeGrafter"/>
</dbReference>
<dbReference type="GO" id="GO:0005524">
    <property type="term" value="F:ATP binding"/>
    <property type="evidence" value="ECO:0007669"/>
    <property type="project" value="UniProtKB-KW"/>
</dbReference>
<dbReference type="InterPro" id="IPR003594">
    <property type="entry name" value="HATPase_dom"/>
</dbReference>
<comment type="caution">
    <text evidence="11">The sequence shown here is derived from an EMBL/GenBank/DDBJ whole genome shotgun (WGS) entry which is preliminary data.</text>
</comment>
<dbReference type="RefSeq" id="WP_147714027.1">
    <property type="nucleotide sequence ID" value="NZ_VKAD01000001.1"/>
</dbReference>
<evidence type="ECO:0000256" key="1">
    <source>
        <dbReference type="ARBA" id="ARBA00000085"/>
    </source>
</evidence>
<keyword evidence="6 11" id="KW-0418">Kinase</keyword>